<reference evidence="1" key="1">
    <citation type="submission" date="2023-08" db="EMBL/GenBank/DDBJ databases">
        <title>Chromosome-level Genome Assembly of mud carp (Cirrhinus molitorella).</title>
        <authorList>
            <person name="Liu H."/>
        </authorList>
    </citation>
    <scope>NUCLEOTIDE SEQUENCE</scope>
    <source>
        <strain evidence="1">Prfri</strain>
        <tissue evidence="1">Muscle</tissue>
    </source>
</reference>
<dbReference type="AlphaFoldDB" id="A0AA88PRR5"/>
<keyword evidence="2" id="KW-1185">Reference proteome</keyword>
<gene>
    <name evidence="1" type="ORF">Q8A67_011342</name>
</gene>
<dbReference type="EMBL" id="JAUYZG010000010">
    <property type="protein sequence ID" value="KAK2896854.1"/>
    <property type="molecule type" value="Genomic_DNA"/>
</dbReference>
<proteinExistence type="predicted"/>
<dbReference type="Proteomes" id="UP001187343">
    <property type="component" value="Unassembled WGS sequence"/>
</dbReference>
<organism evidence="1 2">
    <name type="scientific">Cirrhinus molitorella</name>
    <name type="common">mud carp</name>
    <dbReference type="NCBI Taxonomy" id="172907"/>
    <lineage>
        <taxon>Eukaryota</taxon>
        <taxon>Metazoa</taxon>
        <taxon>Chordata</taxon>
        <taxon>Craniata</taxon>
        <taxon>Vertebrata</taxon>
        <taxon>Euteleostomi</taxon>
        <taxon>Actinopterygii</taxon>
        <taxon>Neopterygii</taxon>
        <taxon>Teleostei</taxon>
        <taxon>Ostariophysi</taxon>
        <taxon>Cypriniformes</taxon>
        <taxon>Cyprinidae</taxon>
        <taxon>Labeoninae</taxon>
        <taxon>Labeonini</taxon>
        <taxon>Cirrhinus</taxon>
    </lineage>
</organism>
<evidence type="ECO:0000313" key="2">
    <source>
        <dbReference type="Proteomes" id="UP001187343"/>
    </source>
</evidence>
<sequence>MTAGLSVHLTFPGAPWQFEREELCVGDKLVSKHRDSREPQQLQSPCSLDWTIRIAFSLLMSSAMSEMRYFTVPSLDLDSLLSVKGKIRQEGLLDSHLKTSLDFSIQALEAFPASKRRDVSLTLEGERHLVRITAGTPVLSYLAHLGTNGPQFLQRTHPESRLTPSSLAESHFAGHRCRDELESCFVQAKKALADKNPSVLDRMELKITCGELHLTYSTHQPLHTLHIQPRRRVFLGKTLSLVKILETKTHLEKSGEMRKDLLTCFQHLLQHSDQYQEENAQIILQGDGEMLEFVTGRADNHTTQYFIFSDAQNKAHSQRVQDMELWEYD</sequence>
<comment type="caution">
    <text evidence="1">The sequence shown here is derived from an EMBL/GenBank/DDBJ whole genome shotgun (WGS) entry which is preliminary data.</text>
</comment>
<name>A0AA88PRR5_9TELE</name>
<accession>A0AA88PRR5</accession>
<protein>
    <submittedName>
        <fullName evidence="1">Uncharacterized protein</fullName>
    </submittedName>
</protein>
<evidence type="ECO:0000313" key="1">
    <source>
        <dbReference type="EMBL" id="KAK2896854.1"/>
    </source>
</evidence>